<sequence length="59" mass="7164">MQRSYNLPNWMVNNSLNVWKLNTVQHALIDSYRFKFLRAGLKKEVGWFGKYNWVTKFPK</sequence>
<gene>
    <name evidence="1" type="ORF">NCTC10588_00682</name>
</gene>
<protein>
    <submittedName>
        <fullName evidence="1">Uncharacterized protein</fullName>
    </submittedName>
</protein>
<name>X5L2P2_9FLAO</name>
<comment type="caution">
    <text evidence="1">The sequence shown here is derived from an EMBL/GenBank/DDBJ whole genome shotgun (WGS) entry which is preliminary data.</text>
</comment>
<evidence type="ECO:0000313" key="1">
    <source>
        <dbReference type="EMBL" id="STC96421.1"/>
    </source>
</evidence>
<dbReference type="AlphaFoldDB" id="X5L2P2"/>
<proteinExistence type="predicted"/>
<dbReference type="EMBL" id="UFYD01000001">
    <property type="protein sequence ID" value="STC96421.1"/>
    <property type="molecule type" value="Genomic_DNA"/>
</dbReference>
<reference evidence="1 2" key="1">
    <citation type="submission" date="2018-06" db="EMBL/GenBank/DDBJ databases">
        <authorList>
            <consortium name="Pathogen Informatics"/>
            <person name="Doyle S."/>
        </authorList>
    </citation>
    <scope>NUCLEOTIDE SEQUENCE [LARGE SCALE GENOMIC DNA]</scope>
    <source>
        <strain evidence="1 2">NCTC10588</strain>
    </source>
</reference>
<dbReference type="Proteomes" id="UP000254876">
    <property type="component" value="Unassembled WGS sequence"/>
</dbReference>
<organism evidence="1 2">
    <name type="scientific">Elizabethkingia anophelis</name>
    <dbReference type="NCBI Taxonomy" id="1117645"/>
    <lineage>
        <taxon>Bacteria</taxon>
        <taxon>Pseudomonadati</taxon>
        <taxon>Bacteroidota</taxon>
        <taxon>Flavobacteriia</taxon>
        <taxon>Flavobacteriales</taxon>
        <taxon>Weeksellaceae</taxon>
        <taxon>Elizabethkingia</taxon>
    </lineage>
</organism>
<accession>X5L2P2</accession>
<evidence type="ECO:0000313" key="2">
    <source>
        <dbReference type="Proteomes" id="UP000254876"/>
    </source>
</evidence>